<dbReference type="GO" id="GO:0000976">
    <property type="term" value="F:transcription cis-regulatory region binding"/>
    <property type="evidence" value="ECO:0007669"/>
    <property type="project" value="TreeGrafter"/>
</dbReference>
<evidence type="ECO:0000313" key="5">
    <source>
        <dbReference type="EMBL" id="CAB4786014.1"/>
    </source>
</evidence>
<keyword evidence="2" id="KW-0238">DNA-binding</keyword>
<organism evidence="5">
    <name type="scientific">freshwater metagenome</name>
    <dbReference type="NCBI Taxonomy" id="449393"/>
    <lineage>
        <taxon>unclassified sequences</taxon>
        <taxon>metagenomes</taxon>
        <taxon>ecological metagenomes</taxon>
    </lineage>
</organism>
<keyword evidence="1" id="KW-0805">Transcription regulation</keyword>
<dbReference type="Gene3D" id="1.10.357.10">
    <property type="entry name" value="Tetracycline Repressor, domain 2"/>
    <property type="match status" value="1"/>
</dbReference>
<dbReference type="InterPro" id="IPR025996">
    <property type="entry name" value="MT1864/Rv1816-like_C"/>
</dbReference>
<feature type="domain" description="HTH tetR-type" evidence="4">
    <location>
        <begin position="10"/>
        <end position="70"/>
    </location>
</feature>
<dbReference type="Pfam" id="PF13305">
    <property type="entry name" value="TetR_C_33"/>
    <property type="match status" value="1"/>
</dbReference>
<dbReference type="GO" id="GO:0003700">
    <property type="term" value="F:DNA-binding transcription factor activity"/>
    <property type="evidence" value="ECO:0007669"/>
    <property type="project" value="TreeGrafter"/>
</dbReference>
<dbReference type="AlphaFoldDB" id="A0A6J6WS29"/>
<proteinExistence type="predicted"/>
<protein>
    <submittedName>
        <fullName evidence="5">Unannotated protein</fullName>
    </submittedName>
</protein>
<dbReference type="InterPro" id="IPR009057">
    <property type="entry name" value="Homeodomain-like_sf"/>
</dbReference>
<sequence length="197" mass="21821">MALRQRTSSAQIEDRVITAALALLEDEGVDALTVREIARRAEVAPMGLYNHFGGKLDVVDALVRLGHDRFAIALGQSVKGHGIKDRLTDAGQAYRRFAHANPRLYQLMFMQSVAGYNASPETAISMGRSIQVLVEHITAMQAQGFIRSGEPLEIAQQIWSTVHGYVSLELFTINFAPRPDEAYRKLLDDLLYGLGPR</sequence>
<dbReference type="PRINTS" id="PR00455">
    <property type="entry name" value="HTHTETR"/>
</dbReference>
<evidence type="ECO:0000256" key="1">
    <source>
        <dbReference type="ARBA" id="ARBA00023015"/>
    </source>
</evidence>
<dbReference type="EMBL" id="CAFAAB010000086">
    <property type="protein sequence ID" value="CAB4786014.1"/>
    <property type="molecule type" value="Genomic_DNA"/>
</dbReference>
<reference evidence="5" key="1">
    <citation type="submission" date="2020-05" db="EMBL/GenBank/DDBJ databases">
        <authorList>
            <person name="Chiriac C."/>
            <person name="Salcher M."/>
            <person name="Ghai R."/>
            <person name="Kavagutti S V."/>
        </authorList>
    </citation>
    <scope>NUCLEOTIDE SEQUENCE</scope>
</reference>
<dbReference type="Pfam" id="PF00440">
    <property type="entry name" value="TetR_N"/>
    <property type="match status" value="1"/>
</dbReference>
<keyword evidence="3" id="KW-0804">Transcription</keyword>
<gene>
    <name evidence="5" type="ORF">UFOPK2958_00835</name>
</gene>
<evidence type="ECO:0000256" key="3">
    <source>
        <dbReference type="ARBA" id="ARBA00023163"/>
    </source>
</evidence>
<dbReference type="InterPro" id="IPR050109">
    <property type="entry name" value="HTH-type_TetR-like_transc_reg"/>
</dbReference>
<dbReference type="InterPro" id="IPR036271">
    <property type="entry name" value="Tet_transcr_reg_TetR-rel_C_sf"/>
</dbReference>
<evidence type="ECO:0000259" key="4">
    <source>
        <dbReference type="PROSITE" id="PS50977"/>
    </source>
</evidence>
<dbReference type="PROSITE" id="PS50977">
    <property type="entry name" value="HTH_TETR_2"/>
    <property type="match status" value="1"/>
</dbReference>
<dbReference type="SUPFAM" id="SSF48498">
    <property type="entry name" value="Tetracyclin repressor-like, C-terminal domain"/>
    <property type="match status" value="1"/>
</dbReference>
<dbReference type="SUPFAM" id="SSF46689">
    <property type="entry name" value="Homeodomain-like"/>
    <property type="match status" value="1"/>
</dbReference>
<name>A0A6J6WS29_9ZZZZ</name>
<evidence type="ECO:0000256" key="2">
    <source>
        <dbReference type="ARBA" id="ARBA00023125"/>
    </source>
</evidence>
<accession>A0A6J6WS29</accession>
<dbReference type="InterPro" id="IPR001647">
    <property type="entry name" value="HTH_TetR"/>
</dbReference>
<dbReference type="PANTHER" id="PTHR30055">
    <property type="entry name" value="HTH-TYPE TRANSCRIPTIONAL REGULATOR RUTR"/>
    <property type="match status" value="1"/>
</dbReference>
<dbReference type="PANTHER" id="PTHR30055:SF220">
    <property type="entry name" value="TETR-FAMILY REGULATORY PROTEIN"/>
    <property type="match status" value="1"/>
</dbReference>